<feature type="domain" description="Myb/SANT-like" evidence="2">
    <location>
        <begin position="11"/>
        <end position="92"/>
    </location>
</feature>
<feature type="region of interest" description="Disordered" evidence="1">
    <location>
        <begin position="142"/>
        <end position="163"/>
    </location>
</feature>
<name>A0A059A884_EUCGR</name>
<dbReference type="Gramene" id="KCW49570">
    <property type="protein sequence ID" value="KCW49570"/>
    <property type="gene ID" value="EUGRSUZ_K03095"/>
</dbReference>
<feature type="region of interest" description="Disordered" evidence="1">
    <location>
        <begin position="194"/>
        <end position="225"/>
    </location>
</feature>
<protein>
    <recommendedName>
        <fullName evidence="2">Myb/SANT-like domain-containing protein</fullName>
    </recommendedName>
</protein>
<dbReference type="InterPro" id="IPR024752">
    <property type="entry name" value="Myb/SANT-like_dom"/>
</dbReference>
<dbReference type="OMA" id="NIQTEFS"/>
<dbReference type="EMBL" id="KK198763">
    <property type="protein sequence ID" value="KCW49570.1"/>
    <property type="molecule type" value="Genomic_DNA"/>
</dbReference>
<accession>A0A059A884</accession>
<dbReference type="PANTHER" id="PTHR47584">
    <property type="match status" value="1"/>
</dbReference>
<dbReference type="Pfam" id="PF12776">
    <property type="entry name" value="Myb_DNA-bind_3"/>
    <property type="match status" value="1"/>
</dbReference>
<organism evidence="3">
    <name type="scientific">Eucalyptus grandis</name>
    <name type="common">Flooded gum</name>
    <dbReference type="NCBI Taxonomy" id="71139"/>
    <lineage>
        <taxon>Eukaryota</taxon>
        <taxon>Viridiplantae</taxon>
        <taxon>Streptophyta</taxon>
        <taxon>Embryophyta</taxon>
        <taxon>Tracheophyta</taxon>
        <taxon>Spermatophyta</taxon>
        <taxon>Magnoliopsida</taxon>
        <taxon>eudicotyledons</taxon>
        <taxon>Gunneridae</taxon>
        <taxon>Pentapetalae</taxon>
        <taxon>rosids</taxon>
        <taxon>malvids</taxon>
        <taxon>Myrtales</taxon>
        <taxon>Myrtaceae</taxon>
        <taxon>Myrtoideae</taxon>
        <taxon>Eucalypteae</taxon>
        <taxon>Eucalyptus</taxon>
    </lineage>
</organism>
<gene>
    <name evidence="3" type="ORF">EUGRSUZ_K03095</name>
</gene>
<evidence type="ECO:0000256" key="1">
    <source>
        <dbReference type="SAM" id="MobiDB-lite"/>
    </source>
</evidence>
<feature type="compositionally biased region" description="Basic residues" evidence="1">
    <location>
        <begin position="204"/>
        <end position="222"/>
    </location>
</feature>
<evidence type="ECO:0000259" key="2">
    <source>
        <dbReference type="Pfam" id="PF12776"/>
    </source>
</evidence>
<dbReference type="InterPro" id="IPR045026">
    <property type="entry name" value="LIMYB"/>
</dbReference>
<dbReference type="InParanoid" id="A0A059A884"/>
<proteinExistence type="predicted"/>
<sequence length="313" mass="34460">MASEAQKFSAKWTESVTNLFIGLLVDEVKKGNRTSSTFNKAGWRNIQTEFSRQTWCQYSMVQLRNKVNKLRKQYGSFQKLMSQSGFGWDMSIKELLLTIQASGKLTSRKDGFPQYPKLCIVFGGTYATGEYGVGVGNAQDVTVSKEDDNGDGNGGGANSGYNAYRDNSGGNAYGDAGGGHTDDFADHHTDERVFTSDDAGTSTRGKHRLDRTPNTKRRRKSTKNSIDDTCKAIQDFLKVKSSQSGSASVTSEVMPSPADPFSIEVVMDILVSMPEIDQDVYNKAVDRACDSASWRVAFIKSTPERRNGLPHHL</sequence>
<dbReference type="AlphaFoldDB" id="A0A059A884"/>
<dbReference type="PANTHER" id="PTHR47584:SF19">
    <property type="entry name" value="L10-INTERACTING MYB DOMAIN-CONTAINING PROTEIN-LIKE"/>
    <property type="match status" value="1"/>
</dbReference>
<evidence type="ECO:0000313" key="3">
    <source>
        <dbReference type="EMBL" id="KCW49570.1"/>
    </source>
</evidence>
<reference evidence="3" key="1">
    <citation type="submission" date="2013-07" db="EMBL/GenBank/DDBJ databases">
        <title>The genome of Eucalyptus grandis.</title>
        <authorList>
            <person name="Schmutz J."/>
            <person name="Hayes R."/>
            <person name="Myburg A."/>
            <person name="Tuskan G."/>
            <person name="Grattapaglia D."/>
            <person name="Rokhsar D.S."/>
        </authorList>
    </citation>
    <scope>NUCLEOTIDE SEQUENCE</scope>
    <source>
        <tissue evidence="3">Leaf extractions</tissue>
    </source>
</reference>